<keyword evidence="4" id="KW-0479">Metal-binding</keyword>
<comment type="caution">
    <text evidence="14">The sequence shown here is derived from an EMBL/GenBank/DDBJ whole genome shotgun (WGS) entry which is preliminary data.</text>
</comment>
<feature type="domain" description="C2" evidence="12">
    <location>
        <begin position="1"/>
        <end position="146"/>
    </location>
</feature>
<dbReference type="GO" id="GO:0004630">
    <property type="term" value="F:phospholipase D activity"/>
    <property type="evidence" value="ECO:0007669"/>
    <property type="project" value="UniProtKB-EC"/>
</dbReference>
<proteinExistence type="inferred from homology"/>
<dbReference type="PROSITE" id="PS50035">
    <property type="entry name" value="PLD"/>
    <property type="match status" value="2"/>
</dbReference>
<reference evidence="14 15" key="1">
    <citation type="journal article" date="2018" name="Mol. Plant">
        <title>The genome of Artemisia annua provides insight into the evolution of Asteraceae family and artemisinin biosynthesis.</title>
        <authorList>
            <person name="Shen Q."/>
            <person name="Zhang L."/>
            <person name="Liao Z."/>
            <person name="Wang S."/>
            <person name="Yan T."/>
            <person name="Shi P."/>
            <person name="Liu M."/>
            <person name="Fu X."/>
            <person name="Pan Q."/>
            <person name="Wang Y."/>
            <person name="Lv Z."/>
            <person name="Lu X."/>
            <person name="Zhang F."/>
            <person name="Jiang W."/>
            <person name="Ma Y."/>
            <person name="Chen M."/>
            <person name="Hao X."/>
            <person name="Li L."/>
            <person name="Tang Y."/>
            <person name="Lv G."/>
            <person name="Zhou Y."/>
            <person name="Sun X."/>
            <person name="Brodelius P.E."/>
            <person name="Rose J.K.C."/>
            <person name="Tang K."/>
        </authorList>
    </citation>
    <scope>NUCLEOTIDE SEQUENCE [LARGE SCALE GENOMIC DNA]</scope>
    <source>
        <strain evidence="15">cv. Huhao1</strain>
        <tissue evidence="14">Leaf</tissue>
    </source>
</reference>
<evidence type="ECO:0000256" key="9">
    <source>
        <dbReference type="ARBA" id="ARBA00023098"/>
    </source>
</evidence>
<dbReference type="InterPro" id="IPR015679">
    <property type="entry name" value="PLipase_D_fam"/>
</dbReference>
<dbReference type="InterPro" id="IPR024632">
    <property type="entry name" value="PLipase_D_C"/>
</dbReference>
<dbReference type="GO" id="GO:0009395">
    <property type="term" value="P:phospholipid catabolic process"/>
    <property type="evidence" value="ECO:0007669"/>
    <property type="project" value="TreeGrafter"/>
</dbReference>
<dbReference type="Gene3D" id="2.60.40.150">
    <property type="entry name" value="C2 domain"/>
    <property type="match status" value="1"/>
</dbReference>
<dbReference type="FunFam" id="3.30.870.10:FF:000025">
    <property type="entry name" value="Phospholipase D delta"/>
    <property type="match status" value="1"/>
</dbReference>
<dbReference type="Pfam" id="PF00168">
    <property type="entry name" value="C2"/>
    <property type="match status" value="1"/>
</dbReference>
<dbReference type="InterPro" id="IPR011402">
    <property type="entry name" value="PLipase_D_pln"/>
</dbReference>
<dbReference type="InterPro" id="IPR001736">
    <property type="entry name" value="PLipase_D/transphosphatidylase"/>
</dbReference>
<dbReference type="SUPFAM" id="SSF49562">
    <property type="entry name" value="C2 domain (Calcium/lipid-binding domain, CaLB)"/>
    <property type="match status" value="1"/>
</dbReference>
<feature type="domain" description="PLD phosphodiesterase" evidence="13">
    <location>
        <begin position="374"/>
        <end position="409"/>
    </location>
</feature>
<keyword evidence="6 10" id="KW-0378">Hydrolase</keyword>
<dbReference type="AlphaFoldDB" id="A0A2U1MI52"/>
<evidence type="ECO:0000256" key="10">
    <source>
        <dbReference type="PIRNR" id="PIRNR036470"/>
    </source>
</evidence>
<organism evidence="14 15">
    <name type="scientific">Artemisia annua</name>
    <name type="common">Sweet wormwood</name>
    <dbReference type="NCBI Taxonomy" id="35608"/>
    <lineage>
        <taxon>Eukaryota</taxon>
        <taxon>Viridiplantae</taxon>
        <taxon>Streptophyta</taxon>
        <taxon>Embryophyta</taxon>
        <taxon>Tracheophyta</taxon>
        <taxon>Spermatophyta</taxon>
        <taxon>Magnoliopsida</taxon>
        <taxon>eudicotyledons</taxon>
        <taxon>Gunneridae</taxon>
        <taxon>Pentapetalae</taxon>
        <taxon>asterids</taxon>
        <taxon>campanulids</taxon>
        <taxon>Asterales</taxon>
        <taxon>Asteraceae</taxon>
        <taxon>Asteroideae</taxon>
        <taxon>Anthemideae</taxon>
        <taxon>Artemisiinae</taxon>
        <taxon>Artemisia</taxon>
    </lineage>
</organism>
<evidence type="ECO:0000256" key="7">
    <source>
        <dbReference type="ARBA" id="ARBA00022837"/>
    </source>
</evidence>
<dbReference type="PROSITE" id="PS50004">
    <property type="entry name" value="C2"/>
    <property type="match status" value="1"/>
</dbReference>
<dbReference type="EC" id="3.1.4.4" evidence="10"/>
<evidence type="ECO:0000256" key="2">
    <source>
        <dbReference type="ARBA" id="ARBA00001913"/>
    </source>
</evidence>
<evidence type="ECO:0000313" key="14">
    <source>
        <dbReference type="EMBL" id="PWA60945.1"/>
    </source>
</evidence>
<gene>
    <name evidence="14" type="ORF">CTI12_AA381820</name>
</gene>
<protein>
    <recommendedName>
        <fullName evidence="10">Phospholipase D</fullName>
        <ecNumber evidence="10">3.1.4.4</ecNumber>
    </recommendedName>
</protein>
<dbReference type="SMART" id="SM00239">
    <property type="entry name" value="C2"/>
    <property type="match status" value="1"/>
</dbReference>
<feature type="transmembrane region" description="Helical" evidence="11">
    <location>
        <begin position="343"/>
        <end position="366"/>
    </location>
</feature>
<keyword evidence="8 10" id="KW-0442">Lipid degradation</keyword>
<keyword evidence="11" id="KW-1133">Transmembrane helix</keyword>
<comment type="similarity">
    <text evidence="3 10">Belongs to the phospholipase D family. C2-PLD subfamily.</text>
</comment>
<dbReference type="GO" id="GO:0046470">
    <property type="term" value="P:phosphatidylcholine metabolic process"/>
    <property type="evidence" value="ECO:0007669"/>
    <property type="project" value="InterPro"/>
</dbReference>
<dbReference type="Pfam" id="PF12357">
    <property type="entry name" value="PLD_C"/>
    <property type="match status" value="1"/>
</dbReference>
<dbReference type="PANTHER" id="PTHR18896:SF160">
    <property type="entry name" value="PHOSPHOLIPASE D"/>
    <property type="match status" value="1"/>
</dbReference>
<dbReference type="InterPro" id="IPR000008">
    <property type="entry name" value="C2_dom"/>
</dbReference>
<sequence>MVDISSVKEIFLHGDLHLQIIEARNLPNMDVLAGHILRCVSFDSRPKGTPSGSGDLKQRSKGWKFITSDPCVKVSIPDQAVVARTSVLKNTENPLWNEWFNIPLAHSFAHLKFEVKDRDLLRMESLGIVHIPAEKIATGETIFGWFPLKNSRKDSELRLELKFIPCEKNPIYQQGIAGDPETKGIRDTYFPVRKGSQVTLYQDAHIRPESNMAKIELDDGKVFEHNSCWEDICHAVSSAQKMIYIVGWSIFHRVKLVREPTRPLPQGGDLTLGELLKHKSQKGVRVLLLVWDDKTSHSNLFVKTAGMKTHDEETRKFFKHSSVVCVLSPRYGNTKQGHYIKQVIKLCLIINCSALYSIFIFLNMFFNSLFQVKGGFSHHQKCVIVDTQAYGNNRKITAFIGGLDLCDGRYDTPEHRLFHDLDTVFENDIHQPAFPAGTKAPRQPWHDLHCKIDGHAAYDVLLNFEQRWIKAPKWPKTGWVAMGRPKVDKLLKINEISGILSPTYQIQPDGDYTVVPEDDPLLHVSREDDPDNWHVQIFRSIDSGSLEGFPKTLGVAQEQNLVTSRSKVIEKSIQTAYIQAIRSAQHFIYIENQYFIGSSYKWPSYEKAGADNLIPMELAQKIASKIRSKERFAVYVVIPMWPEGDPNSPLRIMQDILHWQSQTMQMMYNVVALAIKSMQINAHPTDYLNFYCLGKREDLPFNFSPSFTDEKVSDSQKFKRFMIYVHSKGMIVDDEYVIVGSANINDRSMAGSGDTEIAMGSYQPHHTWAAKKRHPYGQVYGYRMSLWAEHLGAIENAYKEPQTLECVNKVNKIAEDNWKRYTSEKHTTLQGHLLRYPLHVDADGNVNSLPGFENFPDIGVKVMGAQFPILPEFLTT</sequence>
<comment type="cofactor">
    <cofactor evidence="2 10">
        <name>Ca(2+)</name>
        <dbReference type="ChEBI" id="CHEBI:29108"/>
    </cofactor>
</comment>
<evidence type="ECO:0000256" key="11">
    <source>
        <dbReference type="SAM" id="Phobius"/>
    </source>
</evidence>
<keyword evidence="15" id="KW-1185">Reference proteome</keyword>
<dbReference type="PIRSF" id="PIRSF036470">
    <property type="entry name" value="PLD_plant"/>
    <property type="match status" value="1"/>
</dbReference>
<dbReference type="Proteomes" id="UP000245207">
    <property type="component" value="Unassembled WGS sequence"/>
</dbReference>
<evidence type="ECO:0000313" key="15">
    <source>
        <dbReference type="Proteomes" id="UP000245207"/>
    </source>
</evidence>
<keyword evidence="5" id="KW-0677">Repeat</keyword>
<evidence type="ECO:0000256" key="5">
    <source>
        <dbReference type="ARBA" id="ARBA00022737"/>
    </source>
</evidence>
<dbReference type="PANTHER" id="PTHR18896">
    <property type="entry name" value="PHOSPHOLIPASE D"/>
    <property type="match status" value="1"/>
</dbReference>
<accession>A0A2U1MI52</accession>
<evidence type="ECO:0000256" key="6">
    <source>
        <dbReference type="ARBA" id="ARBA00022801"/>
    </source>
</evidence>
<keyword evidence="11" id="KW-0472">Membrane</keyword>
<evidence type="ECO:0000256" key="3">
    <source>
        <dbReference type="ARBA" id="ARBA00010683"/>
    </source>
</evidence>
<evidence type="ECO:0000256" key="8">
    <source>
        <dbReference type="ARBA" id="ARBA00022963"/>
    </source>
</evidence>
<dbReference type="Pfam" id="PF00614">
    <property type="entry name" value="PLDc"/>
    <property type="match status" value="1"/>
</dbReference>
<dbReference type="GO" id="GO:0005886">
    <property type="term" value="C:plasma membrane"/>
    <property type="evidence" value="ECO:0007669"/>
    <property type="project" value="TreeGrafter"/>
</dbReference>
<evidence type="ECO:0000256" key="4">
    <source>
        <dbReference type="ARBA" id="ARBA00022723"/>
    </source>
</evidence>
<dbReference type="STRING" id="35608.A0A2U1MI52"/>
<evidence type="ECO:0000256" key="1">
    <source>
        <dbReference type="ARBA" id="ARBA00000798"/>
    </source>
</evidence>
<evidence type="ECO:0000259" key="13">
    <source>
        <dbReference type="PROSITE" id="PS50035"/>
    </source>
</evidence>
<keyword evidence="11" id="KW-0812">Transmembrane</keyword>
<dbReference type="Gene3D" id="3.30.870.10">
    <property type="entry name" value="Endonuclease Chain A"/>
    <property type="match status" value="2"/>
</dbReference>
<evidence type="ECO:0000259" key="12">
    <source>
        <dbReference type="PROSITE" id="PS50004"/>
    </source>
</evidence>
<keyword evidence="9" id="KW-0443">Lipid metabolism</keyword>
<feature type="domain" description="PLD phosphodiesterase" evidence="13">
    <location>
        <begin position="721"/>
        <end position="748"/>
    </location>
</feature>
<dbReference type="OrthoDB" id="14911at2759"/>
<dbReference type="InterPro" id="IPR035892">
    <property type="entry name" value="C2_domain_sf"/>
</dbReference>
<comment type="catalytic activity">
    <reaction evidence="1 10">
        <text>a 1,2-diacyl-sn-glycero-3-phosphocholine + H2O = a 1,2-diacyl-sn-glycero-3-phosphate + choline + H(+)</text>
        <dbReference type="Rhea" id="RHEA:14445"/>
        <dbReference type="ChEBI" id="CHEBI:15354"/>
        <dbReference type="ChEBI" id="CHEBI:15377"/>
        <dbReference type="ChEBI" id="CHEBI:15378"/>
        <dbReference type="ChEBI" id="CHEBI:57643"/>
        <dbReference type="ChEBI" id="CHEBI:58608"/>
        <dbReference type="EC" id="3.1.4.4"/>
    </reaction>
</comment>
<dbReference type="GO" id="GO:0005509">
    <property type="term" value="F:calcium ion binding"/>
    <property type="evidence" value="ECO:0007669"/>
    <property type="project" value="InterPro"/>
</dbReference>
<dbReference type="EMBL" id="PKPP01005221">
    <property type="protein sequence ID" value="PWA60945.1"/>
    <property type="molecule type" value="Genomic_DNA"/>
</dbReference>
<dbReference type="SUPFAM" id="SSF56024">
    <property type="entry name" value="Phospholipase D/nuclease"/>
    <property type="match status" value="2"/>
</dbReference>
<name>A0A2U1MI52_ARTAN</name>
<keyword evidence="7 10" id="KW-0106">Calcium</keyword>
<dbReference type="SMART" id="SM00155">
    <property type="entry name" value="PLDc"/>
    <property type="match status" value="2"/>
</dbReference>
<comment type="function">
    <text evidence="10">Hydrolyzes glycerol-phospholipids at the terminal phosphodiesteric bond.</text>
</comment>